<reference evidence="2" key="3">
    <citation type="submission" date="2015-06" db="UniProtKB">
        <authorList>
            <consortium name="EnsemblMetazoa"/>
        </authorList>
    </citation>
    <scope>IDENTIFICATION</scope>
</reference>
<dbReference type="EMBL" id="KB097612">
    <property type="protein sequence ID" value="ESN93432.1"/>
    <property type="molecule type" value="Genomic_DNA"/>
</dbReference>
<reference evidence="1 3" key="2">
    <citation type="journal article" date="2013" name="Nature">
        <title>Insights into bilaterian evolution from three spiralian genomes.</title>
        <authorList>
            <person name="Simakov O."/>
            <person name="Marletaz F."/>
            <person name="Cho S.J."/>
            <person name="Edsinger-Gonzales E."/>
            <person name="Havlak P."/>
            <person name="Hellsten U."/>
            <person name="Kuo D.H."/>
            <person name="Larsson T."/>
            <person name="Lv J."/>
            <person name="Arendt D."/>
            <person name="Savage R."/>
            <person name="Osoegawa K."/>
            <person name="de Jong P."/>
            <person name="Grimwood J."/>
            <person name="Chapman J.A."/>
            <person name="Shapiro H."/>
            <person name="Aerts A."/>
            <person name="Otillar R.P."/>
            <person name="Terry A.Y."/>
            <person name="Boore J.L."/>
            <person name="Grigoriev I.V."/>
            <person name="Lindberg D.R."/>
            <person name="Seaver E.C."/>
            <person name="Weisblat D.A."/>
            <person name="Putnam N.H."/>
            <person name="Rokhsar D.S."/>
        </authorList>
    </citation>
    <scope>NUCLEOTIDE SEQUENCE</scope>
</reference>
<accession>T1FGH0</accession>
<dbReference type="AlphaFoldDB" id="T1FGH0"/>
<sequence>MAVTMMNRSVAECPAVAWKHWMTRSHVGKLKTQHLKAARTIAQLAKKLPKISTERSFVGSVRIQAGSDWNKESCNVVDPTSCNPTTLGLHTHRAKLNKRHTKKAQYDASKEIIQHADRYELKTFTNSSVDQQQNVEVWHWLRITKKEWSFIENSM</sequence>
<dbReference type="EnsemblMetazoa" id="HelroT180971">
    <property type="protein sequence ID" value="HelroP180971"/>
    <property type="gene ID" value="HelroG180971"/>
</dbReference>
<keyword evidence="3" id="KW-1185">Reference proteome</keyword>
<reference evidence="3" key="1">
    <citation type="submission" date="2012-12" db="EMBL/GenBank/DDBJ databases">
        <authorList>
            <person name="Hellsten U."/>
            <person name="Grimwood J."/>
            <person name="Chapman J.A."/>
            <person name="Shapiro H."/>
            <person name="Aerts A."/>
            <person name="Otillar R.P."/>
            <person name="Terry A.Y."/>
            <person name="Boore J.L."/>
            <person name="Simakov O."/>
            <person name="Marletaz F."/>
            <person name="Cho S.-J."/>
            <person name="Edsinger-Gonzales E."/>
            <person name="Havlak P."/>
            <person name="Kuo D.-H."/>
            <person name="Larsson T."/>
            <person name="Lv J."/>
            <person name="Arendt D."/>
            <person name="Savage R."/>
            <person name="Osoegawa K."/>
            <person name="de Jong P."/>
            <person name="Lindberg D.R."/>
            <person name="Seaver E.C."/>
            <person name="Weisblat D.A."/>
            <person name="Putnam N.H."/>
            <person name="Grigoriev I.V."/>
            <person name="Rokhsar D.S."/>
        </authorList>
    </citation>
    <scope>NUCLEOTIDE SEQUENCE</scope>
</reference>
<dbReference type="Proteomes" id="UP000015101">
    <property type="component" value="Unassembled WGS sequence"/>
</dbReference>
<dbReference type="RefSeq" id="XP_009028496.1">
    <property type="nucleotide sequence ID" value="XM_009030248.1"/>
</dbReference>
<dbReference type="EMBL" id="AMQM01007424">
    <property type="status" value="NOT_ANNOTATED_CDS"/>
    <property type="molecule type" value="Genomic_DNA"/>
</dbReference>
<gene>
    <name evidence="2" type="primary">20207919</name>
    <name evidence="1" type="ORF">HELRODRAFT_180971</name>
</gene>
<dbReference type="InParanoid" id="T1FGH0"/>
<dbReference type="KEGG" id="hro:HELRODRAFT_180971"/>
<organism evidence="2 3">
    <name type="scientific">Helobdella robusta</name>
    <name type="common">Californian leech</name>
    <dbReference type="NCBI Taxonomy" id="6412"/>
    <lineage>
        <taxon>Eukaryota</taxon>
        <taxon>Metazoa</taxon>
        <taxon>Spiralia</taxon>
        <taxon>Lophotrochozoa</taxon>
        <taxon>Annelida</taxon>
        <taxon>Clitellata</taxon>
        <taxon>Hirudinea</taxon>
        <taxon>Rhynchobdellida</taxon>
        <taxon>Glossiphoniidae</taxon>
        <taxon>Helobdella</taxon>
    </lineage>
</organism>
<evidence type="ECO:0000313" key="3">
    <source>
        <dbReference type="Proteomes" id="UP000015101"/>
    </source>
</evidence>
<name>T1FGH0_HELRO</name>
<protein>
    <submittedName>
        <fullName evidence="1 2">Uncharacterized protein</fullName>
    </submittedName>
</protein>
<dbReference type="GeneID" id="20207919"/>
<dbReference type="HOGENOM" id="CLU_1697454_0_0_1"/>
<evidence type="ECO:0000313" key="2">
    <source>
        <dbReference type="EnsemblMetazoa" id="HelroP180971"/>
    </source>
</evidence>
<evidence type="ECO:0000313" key="1">
    <source>
        <dbReference type="EMBL" id="ESN93432.1"/>
    </source>
</evidence>
<dbReference type="CTD" id="20207919"/>
<proteinExistence type="predicted"/>